<dbReference type="NCBIfam" id="TIGR02063">
    <property type="entry name" value="RNase_R"/>
    <property type="match status" value="1"/>
</dbReference>
<keyword evidence="4 8" id="KW-0540">Nuclease</keyword>
<dbReference type="InterPro" id="IPR011805">
    <property type="entry name" value="RNase_R"/>
</dbReference>
<dbReference type="GO" id="GO:0008859">
    <property type="term" value="F:exoribonuclease II activity"/>
    <property type="evidence" value="ECO:0007669"/>
    <property type="project" value="UniProtKB-UniRule"/>
</dbReference>
<evidence type="ECO:0000256" key="4">
    <source>
        <dbReference type="ARBA" id="ARBA00022722"/>
    </source>
</evidence>
<evidence type="ECO:0000256" key="8">
    <source>
        <dbReference type="HAMAP-Rule" id="MF_01895"/>
    </source>
</evidence>
<sequence>MMKNWDDPEAKAEAERYDNPIPSRTLILETIEQKQQSQSHADLVEFFNIADQRSIDALSHRLSAMVRDGQLMKDGYKYQLTTDLPVFDATVYINNKGLGTASIAGQDDLLLPERELRQVFHGDQVKVQQTSVDRKGKGWGYITEVTQRRVKQIIGHLAIYEGEYHIQPAAPNAHQPITLEKELIEHAQAKVGDALRVAIDDYPTRDDFATAHIIQSMADKADTEIIIPQTILEYGLPYEFPEEVVAEAESFKEPSEQDRKGRIDLRDLALVTIDGEDARDFDDAVYAEKRPGGGYRVVVAIADVSHYVRIGKPLDDEAQERGTSVYFPHFVLPMLPEALSNGLCSLNPNLDRLCMVCDLTLSRAGRVTSFEFYPSVMHSKARLTYTQVADYLNGDSTAVPEHREVRKSINTLFQLYQVLKDLRQKRHAMEFETVETYMTFDALGGIDQILPRQRNEAHKLIEECMLLANVAAAEYSLKNEIPMLYRVHEPPEFSRILKVRDFVKLLGLKFPEQPTQADYQAVIEATKDRIDAPSIHAVLLRSMMQAYYGANNAGHFGLAYEAYTHFTSPIRRYPDLLLHRAIKAQLAKKPYPLSGASLDDAGQHFSATERRADEASRSVTTWLKCHYMQQHLGEEFVGTISAVAEFGLFVTLKDLYVDGMIHISQLGDDYFMYDQASQTLVGQNRGQVFGLGDEVRIKVAGVNLDERKIDFELIQQLSHAGRVIRSRAPRVAKAQSKEQVYAQQKNTAANSNAEQAPSGNNRNVNAAKSANAKPSNNRNGNANAAKPAQAKPPRTRNPANNRNGAAANGRGANPAAANNANAQTAAKRSTAPTEAQKHNSAQNSAQNPAQTTANPSAPKPRRTRSRAKPVATENQKPVAVQQVAPNESKAVEAKVIATVEPKVITPVEVKVAPEKVITEQAQSEQKSAKKKAKSKPSSYSKKSGKNGTSKAEAKAKAKDKEKKKAKAKKKKDNAKSRSE</sequence>
<feature type="region of interest" description="Disordered" evidence="9">
    <location>
        <begin position="728"/>
        <end position="979"/>
    </location>
</feature>
<dbReference type="Proteomes" id="UP000294963">
    <property type="component" value="Unassembled WGS sequence"/>
</dbReference>
<dbReference type="GO" id="GO:0003723">
    <property type="term" value="F:RNA binding"/>
    <property type="evidence" value="ECO:0007669"/>
    <property type="project" value="UniProtKB-UniRule"/>
</dbReference>
<comment type="caution">
    <text evidence="11">The sequence shown here is derived from an EMBL/GenBank/DDBJ whole genome shotgun (WGS) entry which is preliminary data.</text>
</comment>
<comment type="similarity">
    <text evidence="8">Belongs to the RNR ribonuclease family. RNase R subfamily.</text>
</comment>
<dbReference type="InterPro" id="IPR001900">
    <property type="entry name" value="RNase_II/R"/>
</dbReference>
<keyword evidence="5 8" id="KW-0378">Hydrolase</keyword>
<evidence type="ECO:0000256" key="6">
    <source>
        <dbReference type="ARBA" id="ARBA00022839"/>
    </source>
</evidence>
<dbReference type="SUPFAM" id="SSF50249">
    <property type="entry name" value="Nucleic acid-binding proteins"/>
    <property type="match status" value="4"/>
</dbReference>
<feature type="compositionally biased region" description="Polar residues" evidence="9">
    <location>
        <begin position="737"/>
        <end position="759"/>
    </location>
</feature>
<dbReference type="SMART" id="SM00316">
    <property type="entry name" value="S1"/>
    <property type="match status" value="1"/>
</dbReference>
<dbReference type="HAMAP" id="MF_01895">
    <property type="entry name" value="RNase_R"/>
    <property type="match status" value="1"/>
</dbReference>
<feature type="compositionally biased region" description="Low complexity" evidence="9">
    <location>
        <begin position="760"/>
        <end position="826"/>
    </location>
</feature>
<dbReference type="PANTHER" id="PTHR23355:SF9">
    <property type="entry name" value="DIS3-LIKE EXONUCLEASE 2"/>
    <property type="match status" value="1"/>
</dbReference>
<feature type="compositionally biased region" description="Basic and acidic residues" evidence="9">
    <location>
        <begin position="951"/>
        <end position="962"/>
    </location>
</feature>
<dbReference type="Pfam" id="PF00575">
    <property type="entry name" value="S1"/>
    <property type="match status" value="1"/>
</dbReference>
<dbReference type="InterPro" id="IPR022966">
    <property type="entry name" value="RNase_II/R_CS"/>
</dbReference>
<evidence type="ECO:0000256" key="5">
    <source>
        <dbReference type="ARBA" id="ARBA00022801"/>
    </source>
</evidence>
<dbReference type="InterPro" id="IPR004476">
    <property type="entry name" value="RNase_II/RNase_R"/>
</dbReference>
<dbReference type="NCBIfam" id="TIGR00358">
    <property type="entry name" value="3_prime_RNase"/>
    <property type="match status" value="1"/>
</dbReference>
<dbReference type="InterPro" id="IPR003029">
    <property type="entry name" value="S1_domain"/>
</dbReference>
<dbReference type="PANTHER" id="PTHR23355">
    <property type="entry name" value="RIBONUCLEASE"/>
    <property type="match status" value="1"/>
</dbReference>
<dbReference type="InterPro" id="IPR013223">
    <property type="entry name" value="RNase_B_OB_dom"/>
</dbReference>
<evidence type="ECO:0000256" key="2">
    <source>
        <dbReference type="ARBA" id="ARBA00004496"/>
    </source>
</evidence>
<evidence type="ECO:0000313" key="11">
    <source>
        <dbReference type="EMBL" id="TCM70805.1"/>
    </source>
</evidence>
<keyword evidence="3 8" id="KW-0963">Cytoplasm</keyword>
<dbReference type="InterPro" id="IPR012340">
    <property type="entry name" value="NA-bd_OB-fold"/>
</dbReference>
<evidence type="ECO:0000256" key="3">
    <source>
        <dbReference type="ARBA" id="ARBA00022490"/>
    </source>
</evidence>
<reference evidence="11 12" key="1">
    <citation type="submission" date="2019-03" db="EMBL/GenBank/DDBJ databases">
        <title>Genomic analyses of the natural microbiome of Caenorhabditis elegans.</title>
        <authorList>
            <person name="Samuel B."/>
        </authorList>
    </citation>
    <scope>NUCLEOTIDE SEQUENCE [LARGE SCALE GENOMIC DNA]</scope>
    <source>
        <strain evidence="11 12">JUb89</strain>
    </source>
</reference>
<comment type="catalytic activity">
    <reaction evidence="1 8">
        <text>Exonucleolytic cleavage in the 3'- to 5'-direction to yield nucleoside 5'-phosphates.</text>
        <dbReference type="EC" id="3.1.13.1"/>
    </reaction>
</comment>
<dbReference type="Pfam" id="PF00773">
    <property type="entry name" value="RNB"/>
    <property type="match status" value="1"/>
</dbReference>
<dbReference type="PROSITE" id="PS01175">
    <property type="entry name" value="RIBONUCLEASE_II"/>
    <property type="match status" value="1"/>
</dbReference>
<dbReference type="Gene3D" id="2.40.50.140">
    <property type="entry name" value="Nucleic acid-binding proteins"/>
    <property type="match status" value="2"/>
</dbReference>
<dbReference type="GO" id="GO:0006402">
    <property type="term" value="P:mRNA catabolic process"/>
    <property type="evidence" value="ECO:0007669"/>
    <property type="project" value="TreeGrafter"/>
</dbReference>
<gene>
    <name evidence="8" type="primary">rnr</name>
    <name evidence="11" type="ORF">EC844_10178</name>
</gene>
<dbReference type="PROSITE" id="PS50126">
    <property type="entry name" value="S1"/>
    <property type="match status" value="1"/>
</dbReference>
<protein>
    <recommendedName>
        <fullName evidence="8">Ribonuclease R</fullName>
        <shortName evidence="8">RNase R</shortName>
        <ecNumber evidence="8">3.1.13.1</ecNumber>
    </recommendedName>
</protein>
<feature type="compositionally biased region" description="Basic residues" evidence="9">
    <location>
        <begin position="963"/>
        <end position="972"/>
    </location>
</feature>
<dbReference type="Pfam" id="PF17876">
    <property type="entry name" value="CSD2"/>
    <property type="match status" value="1"/>
</dbReference>
<evidence type="ECO:0000256" key="7">
    <source>
        <dbReference type="ARBA" id="ARBA00022884"/>
    </source>
</evidence>
<dbReference type="InterPro" id="IPR050180">
    <property type="entry name" value="RNR_Ribonuclease"/>
</dbReference>
<dbReference type="AlphaFoldDB" id="A0A4R1Y6T9"/>
<dbReference type="Pfam" id="PF08206">
    <property type="entry name" value="OB_RNB"/>
    <property type="match status" value="1"/>
</dbReference>
<dbReference type="GO" id="GO:0005829">
    <property type="term" value="C:cytosol"/>
    <property type="evidence" value="ECO:0007669"/>
    <property type="project" value="TreeGrafter"/>
</dbReference>
<evidence type="ECO:0000256" key="1">
    <source>
        <dbReference type="ARBA" id="ARBA00001849"/>
    </source>
</evidence>
<evidence type="ECO:0000259" key="10">
    <source>
        <dbReference type="PROSITE" id="PS50126"/>
    </source>
</evidence>
<feature type="domain" description="S1 motif" evidence="10">
    <location>
        <begin position="633"/>
        <end position="714"/>
    </location>
</feature>
<accession>A0A4R1Y6T9</accession>
<feature type="compositionally biased region" description="Low complexity" evidence="9">
    <location>
        <begin position="935"/>
        <end position="950"/>
    </location>
</feature>
<dbReference type="EMBL" id="SLVJ01000001">
    <property type="protein sequence ID" value="TCM70805.1"/>
    <property type="molecule type" value="Genomic_DNA"/>
</dbReference>
<keyword evidence="6 8" id="KW-0269">Exonuclease</keyword>
<evidence type="ECO:0000256" key="9">
    <source>
        <dbReference type="SAM" id="MobiDB-lite"/>
    </source>
</evidence>
<name>A0A4R1Y6T9_ACICA</name>
<dbReference type="CDD" id="cd04471">
    <property type="entry name" value="S1_RNase_R"/>
    <property type="match status" value="1"/>
</dbReference>
<dbReference type="SMART" id="SM00955">
    <property type="entry name" value="RNB"/>
    <property type="match status" value="1"/>
</dbReference>
<dbReference type="EC" id="3.1.13.1" evidence="8"/>
<comment type="subcellular location">
    <subcellularLocation>
        <location evidence="2 8">Cytoplasm</location>
    </subcellularLocation>
</comment>
<comment type="function">
    <text evidence="8">3'-5' exoribonuclease that releases 5'-nucleoside monophosphates and is involved in maturation of structured RNAs.</text>
</comment>
<feature type="compositionally biased region" description="Polar residues" evidence="9">
    <location>
        <begin position="830"/>
        <end position="855"/>
    </location>
</feature>
<keyword evidence="7 8" id="KW-0694">RNA-binding</keyword>
<dbReference type="InterPro" id="IPR040476">
    <property type="entry name" value="CSD2"/>
</dbReference>
<organism evidence="11 12">
    <name type="scientific">Acinetobacter calcoaceticus</name>
    <dbReference type="NCBI Taxonomy" id="471"/>
    <lineage>
        <taxon>Bacteria</taxon>
        <taxon>Pseudomonadati</taxon>
        <taxon>Pseudomonadota</taxon>
        <taxon>Gammaproteobacteria</taxon>
        <taxon>Moraxellales</taxon>
        <taxon>Moraxellaceae</taxon>
        <taxon>Acinetobacter</taxon>
        <taxon>Acinetobacter calcoaceticus/baumannii complex</taxon>
    </lineage>
</organism>
<evidence type="ECO:0000313" key="12">
    <source>
        <dbReference type="Proteomes" id="UP000294963"/>
    </source>
</evidence>
<keyword evidence="12" id="KW-1185">Reference proteome</keyword>
<proteinExistence type="inferred from homology"/>